<dbReference type="OMA" id="RAFYLWN"/>
<dbReference type="FunFam" id="1.10.150.20:FF:000003">
    <property type="entry name" value="DNA polymerase I"/>
    <property type="match status" value="1"/>
</dbReference>
<dbReference type="InterPro" id="IPR020046">
    <property type="entry name" value="5-3_exonucl_a-hlix_arch_N"/>
</dbReference>
<feature type="region of interest" description="Disordered" evidence="4">
    <location>
        <begin position="1"/>
        <end position="22"/>
    </location>
</feature>
<dbReference type="SMART" id="SM00475">
    <property type="entry name" value="53EXOc"/>
    <property type="match status" value="1"/>
</dbReference>
<dbReference type="PANTHER" id="PTHR42646:SF2">
    <property type="entry name" value="5'-3' EXONUCLEASE FAMILY PROTEIN"/>
    <property type="match status" value="1"/>
</dbReference>
<dbReference type="CDD" id="cd09898">
    <property type="entry name" value="H3TH_53EXO"/>
    <property type="match status" value="1"/>
</dbReference>
<dbReference type="Proteomes" id="UP000824469">
    <property type="component" value="Unassembled WGS sequence"/>
</dbReference>
<dbReference type="GO" id="GO:0017108">
    <property type="term" value="F:5'-flap endonuclease activity"/>
    <property type="evidence" value="ECO:0007669"/>
    <property type="project" value="InterPro"/>
</dbReference>
<accession>A0AA38L7T2</accession>
<dbReference type="Pfam" id="PF02739">
    <property type="entry name" value="5_3_exonuc_N"/>
    <property type="match status" value="1"/>
</dbReference>
<feature type="non-terminal residue" evidence="6">
    <location>
        <position position="1"/>
    </location>
</feature>
<name>A0AA38L7T2_TAXCH</name>
<dbReference type="InterPro" id="IPR020045">
    <property type="entry name" value="DNA_polI_H3TH"/>
</dbReference>
<feature type="domain" description="5'-3' exonuclease" evidence="5">
    <location>
        <begin position="58"/>
        <end position="347"/>
    </location>
</feature>
<evidence type="ECO:0000259" key="5">
    <source>
        <dbReference type="SMART" id="SM00475"/>
    </source>
</evidence>
<dbReference type="InterPro" id="IPR002421">
    <property type="entry name" value="5-3_exonuclease"/>
</dbReference>
<dbReference type="SMART" id="SM00279">
    <property type="entry name" value="HhH2"/>
    <property type="match status" value="1"/>
</dbReference>
<dbReference type="AlphaFoldDB" id="A0AA38L7T2"/>
<organism evidence="6 7">
    <name type="scientific">Taxus chinensis</name>
    <name type="common">Chinese yew</name>
    <name type="synonym">Taxus wallichiana var. chinensis</name>
    <dbReference type="NCBI Taxonomy" id="29808"/>
    <lineage>
        <taxon>Eukaryota</taxon>
        <taxon>Viridiplantae</taxon>
        <taxon>Streptophyta</taxon>
        <taxon>Embryophyta</taxon>
        <taxon>Tracheophyta</taxon>
        <taxon>Spermatophyta</taxon>
        <taxon>Pinopsida</taxon>
        <taxon>Pinidae</taxon>
        <taxon>Conifers II</taxon>
        <taxon>Cupressales</taxon>
        <taxon>Taxaceae</taxon>
        <taxon>Taxus</taxon>
    </lineage>
</organism>
<dbReference type="GO" id="GO:0003677">
    <property type="term" value="F:DNA binding"/>
    <property type="evidence" value="ECO:0007669"/>
    <property type="project" value="UniProtKB-KW"/>
</dbReference>
<comment type="caution">
    <text evidence="6">The sequence shown here is derived from an EMBL/GenBank/DDBJ whole genome shotgun (WGS) entry which is preliminary data.</text>
</comment>
<dbReference type="GO" id="GO:0008409">
    <property type="term" value="F:5'-3' exonuclease activity"/>
    <property type="evidence" value="ECO:0007669"/>
    <property type="project" value="InterPro"/>
</dbReference>
<dbReference type="SUPFAM" id="SSF47807">
    <property type="entry name" value="5' to 3' exonuclease, C-terminal subdomain"/>
    <property type="match status" value="1"/>
</dbReference>
<keyword evidence="1" id="KW-0540">Nuclease</keyword>
<dbReference type="InterPro" id="IPR008918">
    <property type="entry name" value="HhH2"/>
</dbReference>
<sequence length="350" mass="38259">ESLNVSNYQNAPRSCELPTNKKSTSPVVIETSNSCKINNSPDASEINLNGAGSVASSDRLMLIDGTHVVYRAYYKIMAMLRHGGLEHADGNGDWVLTIFKAISIMVDMLELAPSHLAVVFDYDGEPCRFQPYNSCQQVHMSKGLTFRHTVYPAYKSNRIPTPDTVVQALQYLKAALKAMSIKVIEVPGVEADDVIATLAVNGVAAGAKVRIVSPDKDFFQILCPSIRLLRIAPRGPQIVSFGIEEFAEKYGDLKPSQIVDVMALVGDTSDNIPGVDRIGEVNALRLISKFGSLENLLKNLDQVPGGTIREALLSGSGQAVLSKDLATLRWDLPFYMVPFKTSDLLYKKPE</sequence>
<keyword evidence="3" id="KW-0238">DNA-binding</keyword>
<gene>
    <name evidence="6" type="ORF">KI387_025722</name>
</gene>
<feature type="non-terminal residue" evidence="6">
    <location>
        <position position="350"/>
    </location>
</feature>
<dbReference type="CDD" id="cd09859">
    <property type="entry name" value="PIN_53EXO"/>
    <property type="match status" value="1"/>
</dbReference>
<keyword evidence="7" id="KW-1185">Reference proteome</keyword>
<evidence type="ECO:0000313" key="6">
    <source>
        <dbReference type="EMBL" id="KAH9310687.1"/>
    </source>
</evidence>
<evidence type="ECO:0000256" key="3">
    <source>
        <dbReference type="ARBA" id="ARBA00023125"/>
    </source>
</evidence>
<evidence type="ECO:0000256" key="1">
    <source>
        <dbReference type="ARBA" id="ARBA00022722"/>
    </source>
</evidence>
<dbReference type="SUPFAM" id="SSF88723">
    <property type="entry name" value="PIN domain-like"/>
    <property type="match status" value="1"/>
</dbReference>
<dbReference type="InterPro" id="IPR038969">
    <property type="entry name" value="FEN"/>
</dbReference>
<evidence type="ECO:0000256" key="2">
    <source>
        <dbReference type="ARBA" id="ARBA00022801"/>
    </source>
</evidence>
<dbReference type="PANTHER" id="PTHR42646">
    <property type="entry name" value="FLAP ENDONUCLEASE XNI"/>
    <property type="match status" value="1"/>
</dbReference>
<dbReference type="InterPro" id="IPR029060">
    <property type="entry name" value="PIN-like_dom_sf"/>
</dbReference>
<evidence type="ECO:0000313" key="7">
    <source>
        <dbReference type="Proteomes" id="UP000824469"/>
    </source>
</evidence>
<dbReference type="Gene3D" id="1.10.150.20">
    <property type="entry name" value="5' to 3' exonuclease, C-terminal subdomain"/>
    <property type="match status" value="1"/>
</dbReference>
<reference evidence="6 7" key="1">
    <citation type="journal article" date="2021" name="Nat. Plants">
        <title>The Taxus genome provides insights into paclitaxel biosynthesis.</title>
        <authorList>
            <person name="Xiong X."/>
            <person name="Gou J."/>
            <person name="Liao Q."/>
            <person name="Li Y."/>
            <person name="Zhou Q."/>
            <person name="Bi G."/>
            <person name="Li C."/>
            <person name="Du R."/>
            <person name="Wang X."/>
            <person name="Sun T."/>
            <person name="Guo L."/>
            <person name="Liang H."/>
            <person name="Lu P."/>
            <person name="Wu Y."/>
            <person name="Zhang Z."/>
            <person name="Ro D.K."/>
            <person name="Shang Y."/>
            <person name="Huang S."/>
            <person name="Yan J."/>
        </authorList>
    </citation>
    <scope>NUCLEOTIDE SEQUENCE [LARGE SCALE GENOMIC DNA]</scope>
    <source>
        <strain evidence="6">Ta-2019</strain>
    </source>
</reference>
<protein>
    <recommendedName>
        <fullName evidence="5">5'-3' exonuclease domain-containing protein</fullName>
    </recommendedName>
</protein>
<dbReference type="Pfam" id="PF01367">
    <property type="entry name" value="5_3_exonuc"/>
    <property type="match status" value="1"/>
</dbReference>
<dbReference type="InterPro" id="IPR036279">
    <property type="entry name" value="5-3_exonuclease_C_sf"/>
</dbReference>
<keyword evidence="2" id="KW-0378">Hydrolase</keyword>
<evidence type="ECO:0000256" key="4">
    <source>
        <dbReference type="SAM" id="MobiDB-lite"/>
    </source>
</evidence>
<dbReference type="GO" id="GO:0033567">
    <property type="term" value="P:DNA replication, Okazaki fragment processing"/>
    <property type="evidence" value="ECO:0007669"/>
    <property type="project" value="InterPro"/>
</dbReference>
<dbReference type="Gene3D" id="3.40.50.1010">
    <property type="entry name" value="5'-nuclease"/>
    <property type="match status" value="1"/>
</dbReference>
<dbReference type="EMBL" id="JAHRHJ020000006">
    <property type="protein sequence ID" value="KAH9310687.1"/>
    <property type="molecule type" value="Genomic_DNA"/>
</dbReference>
<proteinExistence type="predicted"/>
<feature type="compositionally biased region" description="Polar residues" evidence="4">
    <location>
        <begin position="1"/>
        <end position="12"/>
    </location>
</feature>